<evidence type="ECO:0008006" key="4">
    <source>
        <dbReference type="Google" id="ProtNLM"/>
    </source>
</evidence>
<feature type="transmembrane region" description="Helical" evidence="1">
    <location>
        <begin position="39"/>
        <end position="59"/>
    </location>
</feature>
<comment type="caution">
    <text evidence="2">The sequence shown here is derived from an EMBL/GenBank/DDBJ whole genome shotgun (WGS) entry which is preliminary data.</text>
</comment>
<feature type="transmembrane region" description="Helical" evidence="1">
    <location>
        <begin position="66"/>
        <end position="86"/>
    </location>
</feature>
<dbReference type="EMBL" id="JAUSWN010000029">
    <property type="protein sequence ID" value="MDQ0480825.1"/>
    <property type="molecule type" value="Genomic_DNA"/>
</dbReference>
<protein>
    <recommendedName>
        <fullName evidence="4">Lipoprotein</fullName>
    </recommendedName>
</protein>
<dbReference type="Proteomes" id="UP001224418">
    <property type="component" value="Unassembled WGS sequence"/>
</dbReference>
<feature type="transmembrane region" description="Helical" evidence="1">
    <location>
        <begin position="16"/>
        <end position="33"/>
    </location>
</feature>
<evidence type="ECO:0000256" key="1">
    <source>
        <dbReference type="SAM" id="Phobius"/>
    </source>
</evidence>
<sequence>MGINVKNIDWHKVNSNLINILVIVQIIVLLLAACFDISLIGTATFEGINFIILFLWFCMLDRKRKWLKIFLILLVILNSIIFASKFNDSKEFYFKSPNNKNVLIINEGKGFLTGECSFYRRKMFIFKQSLNFSTRFKDDHVRPFKNHDYSINWIDDDLVIIEYEDEKVQVDMNENEVREIK</sequence>
<dbReference type="PROSITE" id="PS51257">
    <property type="entry name" value="PROKAR_LIPOPROTEIN"/>
    <property type="match status" value="1"/>
</dbReference>
<accession>A0ABU0JUN7</accession>
<keyword evidence="1" id="KW-0472">Membrane</keyword>
<reference evidence="2 3" key="1">
    <citation type="submission" date="2023-07" db="EMBL/GenBank/DDBJ databases">
        <title>Genomic Encyclopedia of Type Strains, Phase IV (KMG-IV): sequencing the most valuable type-strain genomes for metagenomic binning, comparative biology and taxonomic classification.</title>
        <authorList>
            <person name="Goeker M."/>
        </authorList>
    </citation>
    <scope>NUCLEOTIDE SEQUENCE [LARGE SCALE GENOMIC DNA]</scope>
    <source>
        <strain evidence="2 3">DSM 1400</strain>
    </source>
</reference>
<evidence type="ECO:0000313" key="2">
    <source>
        <dbReference type="EMBL" id="MDQ0480825.1"/>
    </source>
</evidence>
<name>A0ABU0JUN7_HATLI</name>
<evidence type="ECO:0000313" key="3">
    <source>
        <dbReference type="Proteomes" id="UP001224418"/>
    </source>
</evidence>
<keyword evidence="1" id="KW-1133">Transmembrane helix</keyword>
<gene>
    <name evidence="2" type="ORF">QOZ93_002575</name>
</gene>
<proteinExistence type="predicted"/>
<dbReference type="RefSeq" id="WP_307357016.1">
    <property type="nucleotide sequence ID" value="NZ_BAAACJ010000051.1"/>
</dbReference>
<keyword evidence="1" id="KW-0812">Transmembrane</keyword>
<organism evidence="2 3">
    <name type="scientific">Hathewaya limosa</name>
    <name type="common">Clostridium limosum</name>
    <dbReference type="NCBI Taxonomy" id="1536"/>
    <lineage>
        <taxon>Bacteria</taxon>
        <taxon>Bacillati</taxon>
        <taxon>Bacillota</taxon>
        <taxon>Clostridia</taxon>
        <taxon>Eubacteriales</taxon>
        <taxon>Clostridiaceae</taxon>
        <taxon>Hathewaya</taxon>
    </lineage>
</organism>
<keyword evidence="3" id="KW-1185">Reference proteome</keyword>